<dbReference type="EMBL" id="LN853286">
    <property type="protein sequence ID" value="CRY95554.1"/>
    <property type="molecule type" value="Genomic_DNA"/>
</dbReference>
<accession>A0A0H5Q2A7</accession>
<sequence length="354" mass="40683">MVPKTQKILVPETQNRWHTVSMALAPVRHPQRDFFILDIADVVPKDDTASMEHPLFSLATKPDMRELRYRNGEADLHITPSGIGLPTIFDKDILIFCISQLMHLKNQGQPIGNVVRFSARDLLEATNRRSDGTAYPQLEDAFRRLIGTTFKTSIRTGNAAETRIFSLVDEGGFTYRWEGGKQRRGICEVVLSDWLMRAIDAAEVVTISNDYFRIRRPLERRIYELARKHCGQQPRWQIGLEKLQQKTGSNAPLKRFRLNVRQIIEEDSTPDYTIELTTTDQVIFKPRRGRKKLTAAISIPTWAEDQAREVARSKGWDYHALEREFRDWASSKPEPQKGYGAAFVGFCKKKPALR</sequence>
<protein>
    <submittedName>
        <fullName evidence="1">Uncharacterized protein</fullName>
    </submittedName>
</protein>
<dbReference type="Pfam" id="PF10134">
    <property type="entry name" value="RPA"/>
    <property type="match status" value="1"/>
</dbReference>
<evidence type="ECO:0000313" key="1">
    <source>
        <dbReference type="EMBL" id="CRY95554.1"/>
    </source>
</evidence>
<geneLocation type="plasmid" evidence="1">
    <name>pRGRH0663</name>
</geneLocation>
<reference evidence="1" key="1">
    <citation type="submission" date="2015-06" db="EMBL/GenBank/DDBJ databases">
        <authorList>
            <person name="Joergensen T."/>
        </authorList>
    </citation>
    <scope>NUCLEOTIDE SEQUENCE</scope>
    <source>
        <plasmid evidence="1">pRGRH0663</plasmid>
    </source>
</reference>
<proteinExistence type="predicted"/>
<organism evidence="1">
    <name type="scientific">uncultured prokaryote</name>
    <dbReference type="NCBI Taxonomy" id="198431"/>
    <lineage>
        <taxon>unclassified sequences</taxon>
        <taxon>environmental samples</taxon>
    </lineage>
</organism>
<reference evidence="1" key="2">
    <citation type="submission" date="2015-07" db="EMBL/GenBank/DDBJ databases">
        <title>Plasmids, circular viruses and viroids from rat gut.</title>
        <authorList>
            <person name="Jorgensen T.J."/>
            <person name="Hansen M.A."/>
            <person name="Xu Z."/>
            <person name="Tabak M.A."/>
            <person name="Sorensen S.J."/>
            <person name="Hansen L.H."/>
        </authorList>
    </citation>
    <scope>NUCLEOTIDE SEQUENCE</scope>
    <source>
        <plasmid evidence="1">pRGRH0663</plasmid>
    </source>
</reference>
<name>A0A0H5Q2A7_9ZZZZ</name>
<dbReference type="AlphaFoldDB" id="A0A0H5Q2A7"/>
<keyword evidence="1" id="KW-0614">Plasmid</keyword>
<dbReference type="InterPro" id="IPR018777">
    <property type="entry name" value="Replication_initiator_prot_A"/>
</dbReference>